<gene>
    <name evidence="1" type="ORF">chiPu_0026324</name>
</gene>
<comment type="caution">
    <text evidence="1">The sequence shown here is derived from an EMBL/GenBank/DDBJ whole genome shotgun (WGS) entry which is preliminary data.</text>
</comment>
<reference evidence="1 2" key="1">
    <citation type="journal article" date="2018" name="Nat. Ecol. Evol.">
        <title>Shark genomes provide insights into elasmobranch evolution and the origin of vertebrates.</title>
        <authorList>
            <person name="Hara Y"/>
            <person name="Yamaguchi K"/>
            <person name="Onimaru K"/>
            <person name="Kadota M"/>
            <person name="Koyanagi M"/>
            <person name="Keeley SD"/>
            <person name="Tatsumi K"/>
            <person name="Tanaka K"/>
            <person name="Motone F"/>
            <person name="Kageyama Y"/>
            <person name="Nozu R"/>
            <person name="Adachi N"/>
            <person name="Nishimura O"/>
            <person name="Nakagawa R"/>
            <person name="Tanegashima C"/>
            <person name="Kiyatake I"/>
            <person name="Matsumoto R"/>
            <person name="Murakumo K"/>
            <person name="Nishida K"/>
            <person name="Terakita A"/>
            <person name="Kuratani S"/>
            <person name="Sato K"/>
            <person name="Hyodo S Kuraku.S."/>
        </authorList>
    </citation>
    <scope>NUCLEOTIDE SEQUENCE [LARGE SCALE GENOMIC DNA]</scope>
</reference>
<dbReference type="Proteomes" id="UP000287033">
    <property type="component" value="Unassembled WGS sequence"/>
</dbReference>
<dbReference type="AlphaFoldDB" id="A0A401THZ4"/>
<dbReference type="EMBL" id="BEZZ01077022">
    <property type="protein sequence ID" value="GCC42233.1"/>
    <property type="molecule type" value="Genomic_DNA"/>
</dbReference>
<protein>
    <submittedName>
        <fullName evidence="1">Uncharacterized protein</fullName>
    </submittedName>
</protein>
<evidence type="ECO:0000313" key="2">
    <source>
        <dbReference type="Proteomes" id="UP000287033"/>
    </source>
</evidence>
<organism evidence="1 2">
    <name type="scientific">Chiloscyllium punctatum</name>
    <name type="common">Brownbanded bambooshark</name>
    <name type="synonym">Hemiscyllium punctatum</name>
    <dbReference type="NCBI Taxonomy" id="137246"/>
    <lineage>
        <taxon>Eukaryota</taxon>
        <taxon>Metazoa</taxon>
        <taxon>Chordata</taxon>
        <taxon>Craniata</taxon>
        <taxon>Vertebrata</taxon>
        <taxon>Chondrichthyes</taxon>
        <taxon>Elasmobranchii</taxon>
        <taxon>Galeomorphii</taxon>
        <taxon>Galeoidea</taxon>
        <taxon>Orectolobiformes</taxon>
        <taxon>Hemiscylliidae</taxon>
        <taxon>Chiloscyllium</taxon>
    </lineage>
</organism>
<keyword evidence="2" id="KW-1185">Reference proteome</keyword>
<sequence>MLIICVGLGLCYWKRELLQENLCKLGKASSPHY</sequence>
<evidence type="ECO:0000313" key="1">
    <source>
        <dbReference type="EMBL" id="GCC42233.1"/>
    </source>
</evidence>
<feature type="non-terminal residue" evidence="1">
    <location>
        <position position="33"/>
    </location>
</feature>
<proteinExistence type="predicted"/>
<accession>A0A401THZ4</accession>
<name>A0A401THZ4_CHIPU</name>